<sequence>MKMTFRWFGEKDDSVTLQQIRQIPGVYGIVGALYDVPVGEAWPIEKILELKTKVESYGLKLEVIESVNVHEDIKLGLPTRDRYIENYKETIKNLGKLGIKVVCYNFMPVFDWIRTNLNEKLPDGSYVMSYDEDMLRGKEPLKLIEDMDNGSNGFILPGWELDRLKELKMLFDMYKDVDEEKLFDNLKYFLENIIPTCEEYDVKMAIHPDDPPWSLFGLPRIVTCKENLERIVNLVDSPYNGLTLCSGSLGSNPENNIPELIRHFGKMGRIHFGHVRNIKFIGEKKFYESAHLSSEGSFDMFEIMKAYYDIGFEGYIRPDHGRMIWDEKARPGYGLYDRALGVTYLNGLWEAIDKMSHQ</sequence>
<dbReference type="AlphaFoldDB" id="F6BIH4"/>
<reference evidence="10" key="1">
    <citation type="submission" date="2011-05" db="EMBL/GenBank/DDBJ databases">
        <title>Complete sequence of Thermoanaerobacterium xylanolyticum LX-11.</title>
        <authorList>
            <consortium name="US DOE Joint Genome Institute"/>
            <person name="Lucas S."/>
            <person name="Han J."/>
            <person name="Lapidus A."/>
            <person name="Cheng J.-F."/>
            <person name="Goodwin L."/>
            <person name="Pitluck S."/>
            <person name="Peters L."/>
            <person name="Mikhailova N."/>
            <person name="Lu M."/>
            <person name="Han C."/>
            <person name="Tapia R."/>
            <person name="Land M."/>
            <person name="Hauser L."/>
            <person name="Kyrpides N."/>
            <person name="Ivanova N."/>
            <person name="Pagani I."/>
            <person name="Hemme C."/>
            <person name="Woyke T."/>
        </authorList>
    </citation>
    <scope>NUCLEOTIDE SEQUENCE</scope>
    <source>
        <strain evidence="10">LX-11</strain>
    </source>
</reference>
<dbReference type="GO" id="GO:0008198">
    <property type="term" value="F:ferrous iron binding"/>
    <property type="evidence" value="ECO:0007669"/>
    <property type="project" value="TreeGrafter"/>
</dbReference>
<dbReference type="Proteomes" id="UP000007239">
    <property type="component" value="Chromosome"/>
</dbReference>
<evidence type="ECO:0000256" key="6">
    <source>
        <dbReference type="ARBA" id="ARBA00023004"/>
    </source>
</evidence>
<gene>
    <name evidence="9" type="primary">uxuA</name>
    <name evidence="10" type="ordered locus">Thexy_1746</name>
</gene>
<organism evidence="10 11">
    <name type="scientific">Thermoanaerobacterium xylanolyticum (strain ATCC 49914 / DSM 7097 / LX-11)</name>
    <dbReference type="NCBI Taxonomy" id="858215"/>
    <lineage>
        <taxon>Bacteria</taxon>
        <taxon>Bacillati</taxon>
        <taxon>Bacillota</taxon>
        <taxon>Clostridia</taxon>
        <taxon>Thermoanaerobacterales</taxon>
        <taxon>Thermoanaerobacteraceae</taxon>
        <taxon>Thermoanaerobacterium</taxon>
    </lineage>
</organism>
<keyword evidence="11" id="KW-1185">Reference proteome</keyword>
<dbReference type="PIRSF" id="PIRSF016049">
    <property type="entry name" value="Man_dehyd"/>
    <property type="match status" value="1"/>
</dbReference>
<dbReference type="STRING" id="858215.Thexy_1746"/>
<dbReference type="NCBIfam" id="TIGR00695">
    <property type="entry name" value="uxuA"/>
    <property type="match status" value="1"/>
</dbReference>
<dbReference type="Gene3D" id="3.20.20.150">
    <property type="entry name" value="Divalent-metal-dependent TIM barrel enzymes"/>
    <property type="match status" value="1"/>
</dbReference>
<dbReference type="Pfam" id="PF03786">
    <property type="entry name" value="UxuA"/>
    <property type="match status" value="1"/>
</dbReference>
<evidence type="ECO:0000256" key="4">
    <source>
        <dbReference type="ARBA" id="ARBA00007389"/>
    </source>
</evidence>
<evidence type="ECO:0000313" key="11">
    <source>
        <dbReference type="Proteomes" id="UP000007239"/>
    </source>
</evidence>
<comment type="function">
    <text evidence="2 9">Catalyzes the dehydration of D-mannonate.</text>
</comment>
<dbReference type="UniPathway" id="UPA00246"/>
<evidence type="ECO:0000256" key="3">
    <source>
        <dbReference type="ARBA" id="ARBA00004892"/>
    </source>
</evidence>
<dbReference type="GO" id="GO:0042840">
    <property type="term" value="P:D-glucuronate catabolic process"/>
    <property type="evidence" value="ECO:0007669"/>
    <property type="project" value="TreeGrafter"/>
</dbReference>
<keyword evidence="8 9" id="KW-0456">Lyase</keyword>
<keyword evidence="6 9" id="KW-0408">Iron</keyword>
<dbReference type="EMBL" id="CP002739">
    <property type="protein sequence ID" value="AEF17773.1"/>
    <property type="molecule type" value="Genomic_DNA"/>
</dbReference>
<dbReference type="GO" id="GO:0030145">
    <property type="term" value="F:manganese ion binding"/>
    <property type="evidence" value="ECO:0007669"/>
    <property type="project" value="TreeGrafter"/>
</dbReference>
<accession>F6BIH4</accession>
<dbReference type="HAMAP" id="MF_00106">
    <property type="entry name" value="UxuA"/>
    <property type="match status" value="1"/>
</dbReference>
<dbReference type="GO" id="GO:0008927">
    <property type="term" value="F:mannonate dehydratase activity"/>
    <property type="evidence" value="ECO:0007669"/>
    <property type="project" value="UniProtKB-UniRule"/>
</dbReference>
<dbReference type="PANTHER" id="PTHR30387">
    <property type="entry name" value="MANNONATE DEHYDRATASE"/>
    <property type="match status" value="1"/>
</dbReference>
<dbReference type="NCBIfam" id="NF003027">
    <property type="entry name" value="PRK03906.1"/>
    <property type="match status" value="1"/>
</dbReference>
<evidence type="ECO:0000256" key="2">
    <source>
        <dbReference type="ARBA" id="ARBA00002713"/>
    </source>
</evidence>
<evidence type="ECO:0000256" key="9">
    <source>
        <dbReference type="HAMAP-Rule" id="MF_00106"/>
    </source>
</evidence>
<dbReference type="HOGENOM" id="CLU_058621_1_0_9"/>
<dbReference type="PANTHER" id="PTHR30387:SF2">
    <property type="entry name" value="MANNONATE DEHYDRATASE"/>
    <property type="match status" value="1"/>
</dbReference>
<dbReference type="EC" id="4.2.1.8" evidence="5 9"/>
<evidence type="ECO:0000313" key="10">
    <source>
        <dbReference type="EMBL" id="AEF17773.1"/>
    </source>
</evidence>
<dbReference type="InterPro" id="IPR036237">
    <property type="entry name" value="Xyl_isomerase-like_sf"/>
</dbReference>
<dbReference type="KEGG" id="txy:Thexy_1746"/>
<comment type="cofactor">
    <cofactor evidence="9">
        <name>Fe(2+)</name>
        <dbReference type="ChEBI" id="CHEBI:29033"/>
    </cofactor>
    <cofactor evidence="9">
        <name>Mn(2+)</name>
        <dbReference type="ChEBI" id="CHEBI:29035"/>
    </cofactor>
</comment>
<dbReference type="SUPFAM" id="SSF51658">
    <property type="entry name" value="Xylose isomerase-like"/>
    <property type="match status" value="1"/>
</dbReference>
<comment type="catalytic activity">
    <reaction evidence="1 9">
        <text>D-mannonate = 2-dehydro-3-deoxy-D-gluconate + H2O</text>
        <dbReference type="Rhea" id="RHEA:20097"/>
        <dbReference type="ChEBI" id="CHEBI:15377"/>
        <dbReference type="ChEBI" id="CHEBI:17767"/>
        <dbReference type="ChEBI" id="CHEBI:57990"/>
        <dbReference type="EC" id="4.2.1.8"/>
    </reaction>
</comment>
<protein>
    <recommendedName>
        <fullName evidence="5 9">Mannonate dehydratase</fullName>
        <ecNumber evidence="5 9">4.2.1.8</ecNumber>
    </recommendedName>
    <alternativeName>
        <fullName evidence="9">D-mannonate hydro-lyase</fullName>
    </alternativeName>
</protein>
<dbReference type="RefSeq" id="WP_013788507.1">
    <property type="nucleotide sequence ID" value="NC_015555.1"/>
</dbReference>
<name>F6BIH4_THEXL</name>
<proteinExistence type="inferred from homology"/>
<dbReference type="InterPro" id="IPR004628">
    <property type="entry name" value="Man_deHydtase"/>
</dbReference>
<evidence type="ECO:0000256" key="7">
    <source>
        <dbReference type="ARBA" id="ARBA00023211"/>
    </source>
</evidence>
<dbReference type="eggNOG" id="COG1312">
    <property type="taxonomic scope" value="Bacteria"/>
</dbReference>
<evidence type="ECO:0000256" key="1">
    <source>
        <dbReference type="ARBA" id="ARBA00001794"/>
    </source>
</evidence>
<keyword evidence="7 9" id="KW-0464">Manganese</keyword>
<evidence type="ECO:0000256" key="8">
    <source>
        <dbReference type="ARBA" id="ARBA00023239"/>
    </source>
</evidence>
<comment type="similarity">
    <text evidence="4 9">Belongs to the mannonate dehydratase family.</text>
</comment>
<comment type="pathway">
    <text evidence="3 9">Carbohydrate metabolism; pentose and glucuronate interconversion.</text>
</comment>
<evidence type="ECO:0000256" key="5">
    <source>
        <dbReference type="ARBA" id="ARBA00012927"/>
    </source>
</evidence>